<reference evidence="8 10" key="1">
    <citation type="journal article" date="2014" name="ISME J.">
        <title>Trehalose/2-sulfotrehalose biosynthesis and glycine-betaine uptake are widely spread mechanisms for osmoadaptation in the Halobacteriales.</title>
        <authorList>
            <person name="Youssef N.H."/>
            <person name="Savage-Ashlock K.N."/>
            <person name="McCully A.L."/>
            <person name="Luedtke B."/>
            <person name="Shaw E.I."/>
            <person name="Hoff W.D."/>
            <person name="Elshahed M.S."/>
        </authorList>
    </citation>
    <scope>NUCLEOTIDE SEQUENCE [LARGE SCALE GENOMIC DNA]</scope>
    <source>
        <strain evidence="8 10">DX253</strain>
    </source>
</reference>
<evidence type="ECO:0000256" key="5">
    <source>
        <dbReference type="ARBA" id="ARBA00023141"/>
    </source>
</evidence>
<evidence type="ECO:0000313" key="9">
    <source>
        <dbReference type="EMBL" id="SHK26921.1"/>
    </source>
</evidence>
<dbReference type="PANTHER" id="PTHR43285">
    <property type="entry name" value="ANTHRANILATE PHOSPHORIBOSYLTRANSFERASE"/>
    <property type="match status" value="1"/>
</dbReference>
<evidence type="ECO:0000256" key="2">
    <source>
        <dbReference type="ARBA" id="ARBA00022676"/>
    </source>
</evidence>
<dbReference type="GO" id="GO:0000162">
    <property type="term" value="P:L-tryptophan biosynthetic process"/>
    <property type="evidence" value="ECO:0007669"/>
    <property type="project" value="UniProtKB-KW"/>
</dbReference>
<dbReference type="GO" id="GO:0005829">
    <property type="term" value="C:cytosol"/>
    <property type="evidence" value="ECO:0007669"/>
    <property type="project" value="TreeGrafter"/>
</dbReference>
<protein>
    <submittedName>
        <fullName evidence="8">Anthranilate phosphoribosyltransferase</fullName>
    </submittedName>
</protein>
<feature type="domain" description="Glycosyl transferase family 3 N-terminal" evidence="7">
    <location>
        <begin position="15"/>
        <end position="70"/>
    </location>
</feature>
<organism evidence="8 10">
    <name type="scientific">Haladaptatus paucihalophilus DX253</name>
    <dbReference type="NCBI Taxonomy" id="797209"/>
    <lineage>
        <taxon>Archaea</taxon>
        <taxon>Methanobacteriati</taxon>
        <taxon>Methanobacteriota</taxon>
        <taxon>Stenosarchaea group</taxon>
        <taxon>Halobacteria</taxon>
        <taxon>Halobacteriales</taxon>
        <taxon>Haladaptataceae</taxon>
        <taxon>Haladaptatus</taxon>
    </lineage>
</organism>
<name>E7QXE0_HALPU</name>
<reference evidence="11" key="3">
    <citation type="submission" date="2016-11" db="EMBL/GenBank/DDBJ databases">
        <authorList>
            <person name="Varghese N."/>
            <person name="Submissions S."/>
        </authorList>
    </citation>
    <scope>NUCLEOTIDE SEQUENCE [LARGE SCALE GENOMIC DNA]</scope>
    <source>
        <strain evidence="11">DX253</strain>
    </source>
</reference>
<dbReference type="STRING" id="797209.GCA_000376445_02962"/>
<keyword evidence="5" id="KW-0057">Aromatic amino acid biosynthesis</keyword>
<dbReference type="eggNOG" id="arCOG02012">
    <property type="taxonomic scope" value="Archaea"/>
</dbReference>
<dbReference type="Proteomes" id="UP000003751">
    <property type="component" value="Unassembled WGS sequence"/>
</dbReference>
<dbReference type="AlphaFoldDB" id="E7QXE0"/>
<dbReference type="InterPro" id="IPR036320">
    <property type="entry name" value="Glycosyl_Trfase_fam3_N_dom_sf"/>
</dbReference>
<dbReference type="Gene3D" id="1.20.970.10">
    <property type="entry name" value="Transferase, Pyrimidine Nucleoside Phosphorylase, Chain C"/>
    <property type="match status" value="1"/>
</dbReference>
<dbReference type="InterPro" id="IPR017459">
    <property type="entry name" value="Glycosyl_Trfase_fam3_N_dom"/>
</dbReference>
<evidence type="ECO:0000256" key="4">
    <source>
        <dbReference type="ARBA" id="ARBA00022822"/>
    </source>
</evidence>
<evidence type="ECO:0000256" key="3">
    <source>
        <dbReference type="ARBA" id="ARBA00022679"/>
    </source>
</evidence>
<dbReference type="FunFam" id="3.40.1030.10:FF:000010">
    <property type="entry name" value="Anthranilate phosphoribosyltransferase"/>
    <property type="match status" value="1"/>
</dbReference>
<dbReference type="InterPro" id="IPR005940">
    <property type="entry name" value="Anthranilate_Pribosyl_Tfrase"/>
</dbReference>
<dbReference type="InterPro" id="IPR000312">
    <property type="entry name" value="Glycosyl_Trfase_fam3"/>
</dbReference>
<evidence type="ECO:0000313" key="11">
    <source>
        <dbReference type="Proteomes" id="UP000184203"/>
    </source>
</evidence>
<dbReference type="EMBL" id="FRAN01000001">
    <property type="protein sequence ID" value="SHK26921.1"/>
    <property type="molecule type" value="Genomic_DNA"/>
</dbReference>
<keyword evidence="2 8" id="KW-0328">Glycosyltransferase</keyword>
<dbReference type="Pfam" id="PF02885">
    <property type="entry name" value="Glycos_trans_3N"/>
    <property type="match status" value="1"/>
</dbReference>
<accession>E7QXE0</accession>
<dbReference type="InterPro" id="IPR035902">
    <property type="entry name" value="Nuc_phospho_transferase"/>
</dbReference>
<keyword evidence="1" id="KW-0028">Amino-acid biosynthesis</keyword>
<dbReference type="PATRIC" id="fig|797209.4.peg.3406"/>
<gene>
    <name evidence="9" type="ORF">SAMN05444342_1158</name>
    <name evidence="8" type="ORF">ZOD2009_17393</name>
</gene>
<dbReference type="EMBL" id="AEMG01000019">
    <property type="protein sequence ID" value="EFW90943.1"/>
    <property type="molecule type" value="Genomic_DNA"/>
</dbReference>
<evidence type="ECO:0000259" key="7">
    <source>
        <dbReference type="Pfam" id="PF02885"/>
    </source>
</evidence>
<keyword evidence="11" id="KW-1185">Reference proteome</keyword>
<dbReference type="PANTHER" id="PTHR43285:SF2">
    <property type="entry name" value="ANTHRANILATE PHOSPHORIBOSYLTRANSFERASE"/>
    <property type="match status" value="1"/>
</dbReference>
<dbReference type="Gene3D" id="3.40.1030.10">
    <property type="entry name" value="Nucleoside phosphorylase/phosphoribosyltransferase catalytic domain"/>
    <property type="match status" value="1"/>
</dbReference>
<dbReference type="OrthoDB" id="233227at2157"/>
<dbReference type="SUPFAM" id="SSF47648">
    <property type="entry name" value="Nucleoside phosphorylase/phosphoribosyltransferase N-terminal domain"/>
    <property type="match status" value="1"/>
</dbReference>
<evidence type="ECO:0000313" key="8">
    <source>
        <dbReference type="EMBL" id="EFW90943.1"/>
    </source>
</evidence>
<proteinExistence type="predicted"/>
<feature type="domain" description="Glycosyl transferase family 3" evidence="6">
    <location>
        <begin position="100"/>
        <end position="330"/>
    </location>
</feature>
<reference evidence="9" key="2">
    <citation type="submission" date="2016-11" db="EMBL/GenBank/DDBJ databases">
        <authorList>
            <person name="Jaros S."/>
            <person name="Januszkiewicz K."/>
            <person name="Wedrychowicz H."/>
        </authorList>
    </citation>
    <scope>NUCLEOTIDE SEQUENCE [LARGE SCALE GENOMIC DNA]</scope>
    <source>
        <strain evidence="9">DX253</strain>
    </source>
</reference>
<dbReference type="Pfam" id="PF00591">
    <property type="entry name" value="Glycos_transf_3"/>
    <property type="match status" value="1"/>
</dbReference>
<keyword evidence="4" id="KW-0822">Tryptophan biosynthesis</keyword>
<dbReference type="RefSeq" id="WP_007981963.1">
    <property type="nucleotide sequence ID" value="NZ_AEMG01000019.1"/>
</dbReference>
<keyword evidence="3 8" id="KW-0808">Transferase</keyword>
<dbReference type="GO" id="GO:0004048">
    <property type="term" value="F:anthranilate phosphoribosyltransferase activity"/>
    <property type="evidence" value="ECO:0007669"/>
    <property type="project" value="InterPro"/>
</dbReference>
<evidence type="ECO:0000256" key="1">
    <source>
        <dbReference type="ARBA" id="ARBA00022605"/>
    </source>
</evidence>
<dbReference type="SUPFAM" id="SSF52418">
    <property type="entry name" value="Nucleoside phosphorylase/phosphoribosyltransferase catalytic domain"/>
    <property type="match status" value="1"/>
</dbReference>
<evidence type="ECO:0000313" key="10">
    <source>
        <dbReference type="Proteomes" id="UP000003751"/>
    </source>
</evidence>
<evidence type="ECO:0000259" key="6">
    <source>
        <dbReference type="Pfam" id="PF00591"/>
    </source>
</evidence>
<dbReference type="Proteomes" id="UP000184203">
    <property type="component" value="Unassembled WGS sequence"/>
</dbReference>
<sequence length="342" mass="36546">MGRDFRELVSHVGSGPKSADDMDYEAAKLAFGEILSGDVSPVALGGFWVANRWKRNTPEELAGFVDAMREDSVSVAAPDCSPVDCGANYDGKARTALLGVASGLVAAAAGTPVVVHSGDRVPMSEGCAYRHVLDELGVDTDLDPETSADMTDEVGFGFYDQARFNPGVAALEADRRALGVRTFVNTVETLANPADASVHLGSFFHTTFGERIVNTFAESRTQDVERVLMFQGLEGYDDVRPGRTTVVEWDGAEIETDRHGMDFDGDALDVADVPADSARITEEVLSGERDGDLADAVAFNAALRLYARDDVQSIDDGVERARDALADGSAADRLVALRQFDG</sequence>